<dbReference type="Proteomes" id="UP000838878">
    <property type="component" value="Chromosome 11"/>
</dbReference>
<name>A0A8J9Y4C5_9NEOP</name>
<evidence type="ECO:0000313" key="1">
    <source>
        <dbReference type="EMBL" id="CAH0716879.1"/>
    </source>
</evidence>
<protein>
    <submittedName>
        <fullName evidence="1">Uncharacterized protein</fullName>
    </submittedName>
</protein>
<gene>
    <name evidence="1" type="ORF">BINO364_LOCUS3555</name>
</gene>
<proteinExistence type="predicted"/>
<reference evidence="1" key="1">
    <citation type="submission" date="2021-12" db="EMBL/GenBank/DDBJ databases">
        <authorList>
            <person name="Martin H S."/>
        </authorList>
    </citation>
    <scope>NUCLEOTIDE SEQUENCE</scope>
</reference>
<dbReference type="OrthoDB" id="6923920at2759"/>
<feature type="non-terminal residue" evidence="1">
    <location>
        <position position="96"/>
    </location>
</feature>
<accession>A0A8J9Y4C5</accession>
<sequence length="96" mass="11787">MNVCVKSDLKITSPQIDHILIDSNSIGDSDSTWRILGMFYLRLLVRFGFEEKLKRNYWFDDECQRVTNEKSDAYSLMQQKYTRRRREEYKERRRRL</sequence>
<organism evidence="1 2">
    <name type="scientific">Brenthis ino</name>
    <name type="common">lesser marbled fritillary</name>
    <dbReference type="NCBI Taxonomy" id="405034"/>
    <lineage>
        <taxon>Eukaryota</taxon>
        <taxon>Metazoa</taxon>
        <taxon>Ecdysozoa</taxon>
        <taxon>Arthropoda</taxon>
        <taxon>Hexapoda</taxon>
        <taxon>Insecta</taxon>
        <taxon>Pterygota</taxon>
        <taxon>Neoptera</taxon>
        <taxon>Endopterygota</taxon>
        <taxon>Lepidoptera</taxon>
        <taxon>Glossata</taxon>
        <taxon>Ditrysia</taxon>
        <taxon>Papilionoidea</taxon>
        <taxon>Nymphalidae</taxon>
        <taxon>Heliconiinae</taxon>
        <taxon>Argynnini</taxon>
        <taxon>Brenthis</taxon>
    </lineage>
</organism>
<dbReference type="EMBL" id="OV170231">
    <property type="protein sequence ID" value="CAH0716879.1"/>
    <property type="molecule type" value="Genomic_DNA"/>
</dbReference>
<keyword evidence="2" id="KW-1185">Reference proteome</keyword>
<dbReference type="AlphaFoldDB" id="A0A8J9Y4C5"/>
<evidence type="ECO:0000313" key="2">
    <source>
        <dbReference type="Proteomes" id="UP000838878"/>
    </source>
</evidence>